<evidence type="ECO:0000313" key="2">
    <source>
        <dbReference type="Proteomes" id="UP001139157"/>
    </source>
</evidence>
<comment type="caution">
    <text evidence="1">The sequence shown here is derived from an EMBL/GenBank/DDBJ whole genome shotgun (WGS) entry which is preliminary data.</text>
</comment>
<name>A0A9X2EBE6_9NOCA</name>
<proteinExistence type="predicted"/>
<organism evidence="1 2">
    <name type="scientific">Nocardia pulmonis</name>
    <dbReference type="NCBI Taxonomy" id="2951408"/>
    <lineage>
        <taxon>Bacteria</taxon>
        <taxon>Bacillati</taxon>
        <taxon>Actinomycetota</taxon>
        <taxon>Actinomycetes</taxon>
        <taxon>Mycobacteriales</taxon>
        <taxon>Nocardiaceae</taxon>
        <taxon>Nocardia</taxon>
    </lineage>
</organism>
<accession>A0A9X2EBE6</accession>
<evidence type="ECO:0000313" key="1">
    <source>
        <dbReference type="EMBL" id="MCM6777747.1"/>
    </source>
</evidence>
<keyword evidence="2" id="KW-1185">Reference proteome</keyword>
<protein>
    <recommendedName>
        <fullName evidence="3">Helix-turn-helix domain-containing protein</fullName>
    </recommendedName>
</protein>
<dbReference type="EMBL" id="JAMRXG010000017">
    <property type="protein sequence ID" value="MCM6777747.1"/>
    <property type="molecule type" value="Genomic_DNA"/>
</dbReference>
<sequence>MKWLTNREAAALMGIHPMTLAKWRCERRGPRFQKLGSQAASRVRYLDREVRMYMKDPDGYEARNRRGVA</sequence>
<dbReference type="Proteomes" id="UP001139157">
    <property type="component" value="Unassembled WGS sequence"/>
</dbReference>
<reference evidence="1" key="1">
    <citation type="submission" date="2022-06" db="EMBL/GenBank/DDBJ databases">
        <title>Novel species in genus nocardia.</title>
        <authorList>
            <person name="Li F."/>
        </authorList>
    </citation>
    <scope>NUCLEOTIDE SEQUENCE</scope>
    <source>
        <strain evidence="1">CDC141</strain>
    </source>
</reference>
<dbReference type="AlphaFoldDB" id="A0A9X2EBE6"/>
<evidence type="ECO:0008006" key="3">
    <source>
        <dbReference type="Google" id="ProtNLM"/>
    </source>
</evidence>
<dbReference type="RefSeq" id="WP_251917166.1">
    <property type="nucleotide sequence ID" value="NZ_JAMRXG010000017.1"/>
</dbReference>
<gene>
    <name evidence="1" type="ORF">NDR86_30110</name>
</gene>